<dbReference type="Pfam" id="PF11927">
    <property type="entry name" value="HODM_asu-like"/>
    <property type="match status" value="1"/>
</dbReference>
<evidence type="ECO:0000313" key="1">
    <source>
        <dbReference type="EMBL" id="NHC12957.1"/>
    </source>
</evidence>
<name>A0ABX0GQ59_9ACTN</name>
<accession>A0ABX0GQ59</accession>
<comment type="caution">
    <text evidence="1">The sequence shown here is derived from an EMBL/GenBank/DDBJ whole genome shotgun (WGS) entry which is preliminary data.</text>
</comment>
<dbReference type="EMBL" id="JAANNP010000001">
    <property type="protein sequence ID" value="NHC12957.1"/>
    <property type="molecule type" value="Genomic_DNA"/>
</dbReference>
<dbReference type="Proteomes" id="UP000800981">
    <property type="component" value="Unassembled WGS sequence"/>
</dbReference>
<organism evidence="1 2">
    <name type="scientific">Motilibacter deserti</name>
    <dbReference type="NCBI Taxonomy" id="2714956"/>
    <lineage>
        <taxon>Bacteria</taxon>
        <taxon>Bacillati</taxon>
        <taxon>Actinomycetota</taxon>
        <taxon>Actinomycetes</taxon>
        <taxon>Motilibacterales</taxon>
        <taxon>Motilibacteraceae</taxon>
        <taxon>Motilibacter</taxon>
    </lineage>
</organism>
<dbReference type="InterPro" id="IPR021848">
    <property type="entry name" value="HODM_asu-like"/>
</dbReference>
<protein>
    <submittedName>
        <fullName evidence="1">DUF3445 domain-containing protein</fullName>
    </submittedName>
</protein>
<keyword evidence="2" id="KW-1185">Reference proteome</keyword>
<evidence type="ECO:0000313" key="2">
    <source>
        <dbReference type="Proteomes" id="UP000800981"/>
    </source>
</evidence>
<sequence length="304" mass="32395">MPAPRYLPFDAGSDRHRVGTRTLDPAGWIELGDDADAQLAEKRRVLSGYAASVVGVLDGPPGPGAAAVREASAELLAVLQAHLLERFPERYARGADGLVDPRTGEANVDPALRARLHPVDLAGRLVPEDLCLHLHDADGVLRLVAASVAFPSRWLLADKLGQPVDAIHAPVPGYAAQIGTPVDLVLRKLTPERGLWRLNGSVLDDPALFQPVAVPRVAPAAVPESVFLRVERQTLRRLPATGAVVFTIRTYVDPLTSIADDSAACAGLAAWLRGMPAGMRDYKGLGELGPALLEWLDARTGRAT</sequence>
<gene>
    <name evidence="1" type="ORF">G9H71_04095</name>
</gene>
<dbReference type="RefSeq" id="WP_166278176.1">
    <property type="nucleotide sequence ID" value="NZ_JAANNP010000001.1"/>
</dbReference>
<reference evidence="1 2" key="1">
    <citation type="submission" date="2020-03" db="EMBL/GenBank/DDBJ databases">
        <title>Two novel Motilibacter sp.</title>
        <authorList>
            <person name="Liu S."/>
        </authorList>
    </citation>
    <scope>NUCLEOTIDE SEQUENCE [LARGE SCALE GENOMIC DNA]</scope>
    <source>
        <strain evidence="1 2">E257</strain>
    </source>
</reference>
<proteinExistence type="predicted"/>